<dbReference type="GO" id="GO:0005737">
    <property type="term" value="C:cytoplasm"/>
    <property type="evidence" value="ECO:0007669"/>
    <property type="project" value="TreeGrafter"/>
</dbReference>
<dbReference type="PROSITE" id="PS50021">
    <property type="entry name" value="CH"/>
    <property type="match status" value="1"/>
</dbReference>
<comment type="caution">
    <text evidence="10">The sequence shown here is derived from an EMBL/GenBank/DDBJ whole genome shotgun (WGS) entry which is preliminary data.</text>
</comment>
<evidence type="ECO:0000256" key="8">
    <source>
        <dbReference type="ARBA" id="ARBA00022999"/>
    </source>
</evidence>
<accession>A0AAD3N7N1</accession>
<dbReference type="GO" id="GO:0008270">
    <property type="term" value="F:zinc ion binding"/>
    <property type="evidence" value="ECO:0007669"/>
    <property type="project" value="UniProtKB-KW"/>
</dbReference>
<keyword evidence="6" id="KW-0863">Zinc-finger</keyword>
<dbReference type="InterPro" id="IPR036872">
    <property type="entry name" value="CH_dom_sf"/>
</dbReference>
<dbReference type="GO" id="GO:0007165">
    <property type="term" value="P:signal transduction"/>
    <property type="evidence" value="ECO:0007669"/>
    <property type="project" value="UniProtKB-ARBA"/>
</dbReference>
<dbReference type="GO" id="GO:0005085">
    <property type="term" value="F:guanyl-nucleotide exchange factor activity"/>
    <property type="evidence" value="ECO:0007669"/>
    <property type="project" value="UniProtKB-KW"/>
</dbReference>
<proteinExistence type="predicted"/>
<keyword evidence="5" id="KW-0677">Repeat</keyword>
<evidence type="ECO:0000256" key="3">
    <source>
        <dbReference type="ARBA" id="ARBA00022658"/>
    </source>
</evidence>
<evidence type="ECO:0000256" key="4">
    <source>
        <dbReference type="ARBA" id="ARBA00022723"/>
    </source>
</evidence>
<dbReference type="InterPro" id="IPR022613">
    <property type="entry name" value="CH_CAMSAP_2"/>
</dbReference>
<dbReference type="SMART" id="SM00033">
    <property type="entry name" value="CH"/>
    <property type="match status" value="1"/>
</dbReference>
<protein>
    <submittedName>
        <fullName evidence="10">Guanine nucleotide exchange factor VAV2 isoform X1</fullName>
    </submittedName>
</protein>
<keyword evidence="11" id="KW-1185">Reference proteome</keyword>
<keyword evidence="8" id="KW-0727">SH2 domain</keyword>
<evidence type="ECO:0000259" key="9">
    <source>
        <dbReference type="PROSITE" id="PS50021"/>
    </source>
</evidence>
<evidence type="ECO:0000256" key="1">
    <source>
        <dbReference type="ARBA" id="ARBA00022443"/>
    </source>
</evidence>
<evidence type="ECO:0000256" key="5">
    <source>
        <dbReference type="ARBA" id="ARBA00022737"/>
    </source>
</evidence>
<keyword evidence="4" id="KW-0479">Metal-binding</keyword>
<evidence type="ECO:0000313" key="10">
    <source>
        <dbReference type="EMBL" id="GLD66259.1"/>
    </source>
</evidence>
<dbReference type="EMBL" id="BRZM01000090">
    <property type="protein sequence ID" value="GLD66259.1"/>
    <property type="molecule type" value="Genomic_DNA"/>
</dbReference>
<dbReference type="Proteomes" id="UP001279410">
    <property type="component" value="Unassembled WGS sequence"/>
</dbReference>
<dbReference type="AlphaFoldDB" id="A0AAD3N7N1"/>
<dbReference type="SUPFAM" id="SSF47576">
    <property type="entry name" value="Calponin-homology domain, CH-domain"/>
    <property type="match status" value="1"/>
</dbReference>
<keyword evidence="1" id="KW-0728">SH3 domain</keyword>
<feature type="domain" description="Calponin-homology (CH)" evidence="9">
    <location>
        <begin position="1"/>
        <end position="123"/>
    </location>
</feature>
<keyword evidence="2" id="KW-0597">Phosphoprotein</keyword>
<evidence type="ECO:0000256" key="7">
    <source>
        <dbReference type="ARBA" id="ARBA00022833"/>
    </source>
</evidence>
<evidence type="ECO:0000256" key="6">
    <source>
        <dbReference type="ARBA" id="ARBA00022771"/>
    </source>
</evidence>
<dbReference type="Pfam" id="PF11971">
    <property type="entry name" value="CAMSAP_CH"/>
    <property type="match status" value="1"/>
</dbReference>
<dbReference type="FunFam" id="1.10.418.10:FF:000019">
    <property type="entry name" value="Vav guanine nucleotide exchange factor 2"/>
    <property type="match status" value="1"/>
</dbReference>
<dbReference type="InterPro" id="IPR001715">
    <property type="entry name" value="CH_dom"/>
</dbReference>
<dbReference type="PANTHER" id="PTHR45818:SF4">
    <property type="entry name" value="GUANINE NUCLEOTIDE EXCHANGE FACTOR VAV2"/>
    <property type="match status" value="1"/>
</dbReference>
<dbReference type="Gene3D" id="1.10.418.10">
    <property type="entry name" value="Calponin-like domain"/>
    <property type="match status" value="1"/>
</dbReference>
<organism evidence="10 11">
    <name type="scientific">Lates japonicus</name>
    <name type="common">Japanese lates</name>
    <dbReference type="NCBI Taxonomy" id="270547"/>
    <lineage>
        <taxon>Eukaryota</taxon>
        <taxon>Metazoa</taxon>
        <taxon>Chordata</taxon>
        <taxon>Craniata</taxon>
        <taxon>Vertebrata</taxon>
        <taxon>Euteleostomi</taxon>
        <taxon>Actinopterygii</taxon>
        <taxon>Neopterygii</taxon>
        <taxon>Teleostei</taxon>
        <taxon>Neoteleostei</taxon>
        <taxon>Acanthomorphata</taxon>
        <taxon>Carangaria</taxon>
        <taxon>Carangaria incertae sedis</taxon>
        <taxon>Centropomidae</taxon>
        <taxon>Lates</taxon>
    </lineage>
</organism>
<evidence type="ECO:0000256" key="2">
    <source>
        <dbReference type="ARBA" id="ARBA00022553"/>
    </source>
</evidence>
<keyword evidence="7" id="KW-0862">Zinc</keyword>
<sequence length="172" mass="19691">MEEWRQCGRWLIDCKVLPPNHRVVWPSAAVFDLAQALRDGVLLCQMLHNLSPGSVDLKEINFRPQMSQFLCLKNIRTFLKVCHDKFGLRNSELFDPFDLFDVRDFGKTPSHLPRSTLLHSHDLIIPAARYCDTRRNRWLLSNRLSSRIQSASVLGSGMLTVGRLGAAAEFTR</sequence>
<keyword evidence="3" id="KW-0344">Guanine-nucleotide releasing factor</keyword>
<evidence type="ECO:0000313" key="11">
    <source>
        <dbReference type="Proteomes" id="UP001279410"/>
    </source>
</evidence>
<dbReference type="PANTHER" id="PTHR45818">
    <property type="entry name" value="PROTEIN VAV"/>
    <property type="match status" value="1"/>
</dbReference>
<dbReference type="GO" id="GO:0016477">
    <property type="term" value="P:cell migration"/>
    <property type="evidence" value="ECO:0007669"/>
    <property type="project" value="TreeGrafter"/>
</dbReference>
<name>A0AAD3N7N1_LATJO</name>
<reference evidence="10" key="1">
    <citation type="submission" date="2022-08" db="EMBL/GenBank/DDBJ databases">
        <title>Genome sequencing of akame (Lates japonicus).</title>
        <authorList>
            <person name="Hashiguchi Y."/>
            <person name="Takahashi H."/>
        </authorList>
    </citation>
    <scope>NUCLEOTIDE SEQUENCE</scope>
    <source>
        <strain evidence="10">Kochi</strain>
    </source>
</reference>
<gene>
    <name evidence="10" type="ORF">AKAME5_001766700</name>
</gene>